<evidence type="ECO:0000256" key="1">
    <source>
        <dbReference type="ARBA" id="ARBA00004141"/>
    </source>
</evidence>
<comment type="caution">
    <text evidence="6">The sequence shown here is derived from an EMBL/GenBank/DDBJ whole genome shotgun (WGS) entry which is preliminary data.</text>
</comment>
<organism evidence="6 7">
    <name type="scientific">candidate division WWE3 bacterium GW2011_GWC2_41_23</name>
    <dbReference type="NCBI Taxonomy" id="1619123"/>
    <lineage>
        <taxon>Bacteria</taxon>
        <taxon>Katanobacteria</taxon>
    </lineage>
</organism>
<dbReference type="SUPFAM" id="SSF81330">
    <property type="entry name" value="Gated mechanosensitive channel"/>
    <property type="match status" value="1"/>
</dbReference>
<proteinExistence type="predicted"/>
<keyword evidence="3 5" id="KW-1133">Transmembrane helix</keyword>
<evidence type="ECO:0000256" key="2">
    <source>
        <dbReference type="ARBA" id="ARBA00022692"/>
    </source>
</evidence>
<dbReference type="PANTHER" id="PTHR30266">
    <property type="entry name" value="MECHANOSENSITIVE CHANNEL MSCL"/>
    <property type="match status" value="1"/>
</dbReference>
<sequence>MKGFLDFIREQGVVGLAVGFILGGAVSKLVASLVGDIISPLLASGLKNIENLQGAYLQVGTAKIMWGSFVNVFIDFVVIALVVYFGVKLLKLDRLDKKKA</sequence>
<evidence type="ECO:0000313" key="7">
    <source>
        <dbReference type="Proteomes" id="UP000033947"/>
    </source>
</evidence>
<feature type="transmembrane region" description="Helical" evidence="5">
    <location>
        <begin position="12"/>
        <end position="34"/>
    </location>
</feature>
<feature type="transmembrane region" description="Helical" evidence="5">
    <location>
        <begin position="64"/>
        <end position="87"/>
    </location>
</feature>
<keyword evidence="2 5" id="KW-0812">Transmembrane</keyword>
<dbReference type="Gene3D" id="1.10.1200.120">
    <property type="entry name" value="Large-conductance mechanosensitive channel, MscL, domain 1"/>
    <property type="match status" value="1"/>
</dbReference>
<accession>A0A0G0VPX8</accession>
<evidence type="ECO:0000256" key="3">
    <source>
        <dbReference type="ARBA" id="ARBA00022989"/>
    </source>
</evidence>
<dbReference type="GO" id="GO:0016020">
    <property type="term" value="C:membrane"/>
    <property type="evidence" value="ECO:0007669"/>
    <property type="project" value="UniProtKB-SubCell"/>
</dbReference>
<dbReference type="GO" id="GO:0008381">
    <property type="term" value="F:mechanosensitive monoatomic ion channel activity"/>
    <property type="evidence" value="ECO:0007669"/>
    <property type="project" value="TreeGrafter"/>
</dbReference>
<dbReference type="AlphaFoldDB" id="A0A0G0VPX8"/>
<comment type="subcellular location">
    <subcellularLocation>
        <location evidence="1">Membrane</location>
        <topology evidence="1">Multi-pass membrane protein</topology>
    </subcellularLocation>
</comment>
<evidence type="ECO:0000256" key="4">
    <source>
        <dbReference type="ARBA" id="ARBA00023136"/>
    </source>
</evidence>
<gene>
    <name evidence="6" type="ORF">UU55_C0007G0009</name>
</gene>
<protein>
    <submittedName>
        <fullName evidence="6">Large-conductance mechanosensitive channel-like protein</fullName>
    </submittedName>
</protein>
<evidence type="ECO:0000256" key="5">
    <source>
        <dbReference type="SAM" id="Phobius"/>
    </source>
</evidence>
<name>A0A0G0VPX8_UNCKA</name>
<dbReference type="Proteomes" id="UP000033947">
    <property type="component" value="Unassembled WGS sequence"/>
</dbReference>
<reference evidence="6 7" key="1">
    <citation type="journal article" date="2015" name="Nature">
        <title>rRNA introns, odd ribosomes, and small enigmatic genomes across a large radiation of phyla.</title>
        <authorList>
            <person name="Brown C.T."/>
            <person name="Hug L.A."/>
            <person name="Thomas B.C."/>
            <person name="Sharon I."/>
            <person name="Castelle C.J."/>
            <person name="Singh A."/>
            <person name="Wilkins M.J."/>
            <person name="Williams K.H."/>
            <person name="Banfield J.F."/>
        </authorList>
    </citation>
    <scope>NUCLEOTIDE SEQUENCE [LARGE SCALE GENOMIC DNA]</scope>
</reference>
<evidence type="ECO:0000313" key="6">
    <source>
        <dbReference type="EMBL" id="KKS02964.1"/>
    </source>
</evidence>
<dbReference type="PANTHER" id="PTHR30266:SF2">
    <property type="entry name" value="LARGE-CONDUCTANCE MECHANOSENSITIVE CHANNEL"/>
    <property type="match status" value="1"/>
</dbReference>
<dbReference type="EMBL" id="LCBB01000007">
    <property type="protein sequence ID" value="KKS02964.1"/>
    <property type="molecule type" value="Genomic_DNA"/>
</dbReference>
<dbReference type="Pfam" id="PF01741">
    <property type="entry name" value="MscL"/>
    <property type="match status" value="1"/>
</dbReference>
<dbReference type="InterPro" id="IPR037673">
    <property type="entry name" value="MSC/AndL"/>
</dbReference>
<dbReference type="InterPro" id="IPR036019">
    <property type="entry name" value="MscL_channel"/>
</dbReference>
<keyword evidence="4 5" id="KW-0472">Membrane</keyword>